<dbReference type="Gene3D" id="3.40.50.300">
    <property type="entry name" value="P-loop containing nucleotide triphosphate hydrolases"/>
    <property type="match status" value="1"/>
</dbReference>
<dbReference type="Pfam" id="PF00931">
    <property type="entry name" value="NB-ARC"/>
    <property type="match status" value="1"/>
</dbReference>
<dbReference type="AlphaFoldDB" id="A0A6J7JF92"/>
<dbReference type="PANTHER" id="PTHR47691">
    <property type="entry name" value="REGULATOR-RELATED"/>
    <property type="match status" value="1"/>
</dbReference>
<dbReference type="EMBL" id="CAFBNL010000004">
    <property type="protein sequence ID" value="CAB4942005.1"/>
    <property type="molecule type" value="Genomic_DNA"/>
</dbReference>
<dbReference type="Gene3D" id="1.25.40.10">
    <property type="entry name" value="Tetratricopeptide repeat domain"/>
    <property type="match status" value="1"/>
</dbReference>
<evidence type="ECO:0000256" key="1">
    <source>
        <dbReference type="SAM" id="MobiDB-lite"/>
    </source>
</evidence>
<feature type="compositionally biased region" description="Basic and acidic residues" evidence="1">
    <location>
        <begin position="504"/>
        <end position="521"/>
    </location>
</feature>
<accession>A0A6J7JF92</accession>
<name>A0A6J7JF92_9ZZZZ</name>
<dbReference type="PROSITE" id="PS51857">
    <property type="entry name" value="CSD_2"/>
    <property type="match status" value="1"/>
</dbReference>
<dbReference type="SUPFAM" id="SSF48452">
    <property type="entry name" value="TPR-like"/>
    <property type="match status" value="1"/>
</dbReference>
<dbReference type="InterPro" id="IPR012340">
    <property type="entry name" value="NA-bd_OB-fold"/>
</dbReference>
<dbReference type="InterPro" id="IPR002059">
    <property type="entry name" value="CSP_DNA-bd"/>
</dbReference>
<dbReference type="GO" id="GO:0043531">
    <property type="term" value="F:ADP binding"/>
    <property type="evidence" value="ECO:0007669"/>
    <property type="project" value="InterPro"/>
</dbReference>
<dbReference type="PANTHER" id="PTHR47691:SF3">
    <property type="entry name" value="HTH-TYPE TRANSCRIPTIONAL REGULATOR RV0890C-RELATED"/>
    <property type="match status" value="1"/>
</dbReference>
<dbReference type="SUPFAM" id="SSF50249">
    <property type="entry name" value="Nucleic acid-binding proteins"/>
    <property type="match status" value="1"/>
</dbReference>
<proteinExistence type="predicted"/>
<dbReference type="SUPFAM" id="SSF52540">
    <property type="entry name" value="P-loop containing nucleoside triphosphate hydrolases"/>
    <property type="match status" value="1"/>
</dbReference>
<evidence type="ECO:0000259" key="2">
    <source>
        <dbReference type="PROSITE" id="PS51857"/>
    </source>
</evidence>
<protein>
    <submittedName>
        <fullName evidence="3">Unannotated protein</fullName>
    </submittedName>
</protein>
<dbReference type="Pfam" id="PF00313">
    <property type="entry name" value="CSD"/>
    <property type="match status" value="1"/>
</dbReference>
<dbReference type="InterPro" id="IPR027417">
    <property type="entry name" value="P-loop_NTPase"/>
</dbReference>
<feature type="domain" description="CSD" evidence="2">
    <location>
        <begin position="830"/>
        <end position="896"/>
    </location>
</feature>
<dbReference type="Gene3D" id="2.40.50.140">
    <property type="entry name" value="Nucleic acid-binding proteins"/>
    <property type="match status" value="1"/>
</dbReference>
<organism evidence="3">
    <name type="scientific">freshwater metagenome</name>
    <dbReference type="NCBI Taxonomy" id="449393"/>
    <lineage>
        <taxon>unclassified sequences</taxon>
        <taxon>metagenomes</taxon>
        <taxon>ecological metagenomes</taxon>
    </lineage>
</organism>
<evidence type="ECO:0000313" key="3">
    <source>
        <dbReference type="EMBL" id="CAB4942005.1"/>
    </source>
</evidence>
<gene>
    <name evidence="3" type="ORF">UFOPK3789_00140</name>
</gene>
<sequence length="967" mass="108365">MAAGLMRDQLIHLILEFEEDLRSLLRKHVLTVRNESQVFRAVKEKLDDRKRKEARNSDEALESLYFLDLSDEIELLRTWAEDLPHETRVALRAINDPGRLIRVRNLVMHARPLAESDRDFTVRTLDEVSRKGIDGPRLRAAIQRLENDPHWSPSVVEIATASRVLHNIPRADFEDIGLIGRVEEQADLLSKLLELPKKRSRILTLVGQGGVGKTALALQVLDNLIYDQSCPYDLVAWVSLKTEDLTAQGVEAVANAVTDLVAAASVLIRPMDDSSQLSSADELSAALDGLTSLIVIDNIETVDGSEVIDFTDAMPEGTSFLLTSRIGLGQLERVVPLLGLKEERAAHLLRCLFENLGETSYSKTENSLLIRDFVRHLGTAPLALRWFATGVASGSDPHFLIQNKELVVRFCIENVFESLDETSKHVARIMAAVNDPLMAAEIGQFMDDFEFDAVRRSLQAFVQRNLVRVSARSGTTHHIYELDVSLREYVERFSPLSQSEMVAMRRADETRRREAQKRREWSTNNPFSPSAMRGGDEHLPAQTLLVYATRILHNSIQALDTATFEKEITTLLNRATDIDASYWENYRVAGYIYGQSRQIASAEANFKKALELAQTETDCAFVHYWHAQFLTSISATERAVEHARRAHEVLDDPHSAVTLAQPLMHLGNLDEPEQLLIGAMASEHSKTRIIAATTLLDLRRRKAEAAYWGKDFVSARDLLKSCFDLADDAKAQGQIDDRINKHLAKTAAEALSVARSFLDGELVKRAVGYLREIPEIGTNRPSFDRARAFARQILDDGLTEPELCAALESILGEGSLGELNTSPTGPTSRRLKGVIRNWMVEKGYGFIESDDIEEDIFLWQGDLRSGKDLLFMTQGRPVEFTVRTREKGSQAFDVELAVPPLADEQIGRSVVVTSYNPTRIIARDTRTGTLVIGVTGESERFSDKTVPQVNSVLIVDLVWEMQEWRIA</sequence>
<feature type="region of interest" description="Disordered" evidence="1">
    <location>
        <begin position="504"/>
        <end position="535"/>
    </location>
</feature>
<reference evidence="3" key="1">
    <citation type="submission" date="2020-05" db="EMBL/GenBank/DDBJ databases">
        <authorList>
            <person name="Chiriac C."/>
            <person name="Salcher M."/>
            <person name="Ghai R."/>
            <person name="Kavagutti S V."/>
        </authorList>
    </citation>
    <scope>NUCLEOTIDE SEQUENCE</scope>
</reference>
<dbReference type="InterPro" id="IPR002182">
    <property type="entry name" value="NB-ARC"/>
</dbReference>
<dbReference type="InterPro" id="IPR011990">
    <property type="entry name" value="TPR-like_helical_dom_sf"/>
</dbReference>
<dbReference type="GO" id="GO:0003676">
    <property type="term" value="F:nucleic acid binding"/>
    <property type="evidence" value="ECO:0007669"/>
    <property type="project" value="InterPro"/>
</dbReference>